<dbReference type="PROSITE" id="PS51157">
    <property type="entry name" value="ZF_UBR"/>
    <property type="match status" value="1"/>
</dbReference>
<reference evidence="7" key="1">
    <citation type="submission" date="2021-01" db="EMBL/GenBank/DDBJ databases">
        <authorList>
            <consortium name="Genoscope - CEA"/>
            <person name="William W."/>
        </authorList>
    </citation>
    <scope>NUCLEOTIDE SEQUENCE</scope>
</reference>
<evidence type="ECO:0000256" key="2">
    <source>
        <dbReference type="ARBA" id="ARBA00022771"/>
    </source>
</evidence>
<keyword evidence="3" id="KW-0862">Zinc</keyword>
<dbReference type="InterPro" id="IPR003126">
    <property type="entry name" value="Znf_UBR"/>
</dbReference>
<keyword evidence="8" id="KW-1185">Reference proteome</keyword>
<protein>
    <recommendedName>
        <fullName evidence="6">UBR-type domain-containing protein</fullName>
    </recommendedName>
</protein>
<evidence type="ECO:0000256" key="3">
    <source>
        <dbReference type="ARBA" id="ARBA00022833"/>
    </source>
</evidence>
<dbReference type="PANTHER" id="PTHR38924">
    <property type="entry name" value="ASPARAGINE AND ASPARTATE RICH PROTEIN 1"/>
    <property type="match status" value="1"/>
</dbReference>
<comment type="caution">
    <text evidence="7">The sequence shown here is derived from an EMBL/GenBank/DDBJ whole genome shotgun (WGS) entry which is preliminary data.</text>
</comment>
<dbReference type="SMART" id="SM00396">
    <property type="entry name" value="ZnF_UBR1"/>
    <property type="match status" value="1"/>
</dbReference>
<evidence type="ECO:0000313" key="8">
    <source>
        <dbReference type="Proteomes" id="UP000683925"/>
    </source>
</evidence>
<evidence type="ECO:0000259" key="6">
    <source>
        <dbReference type="PROSITE" id="PS51157"/>
    </source>
</evidence>
<proteinExistence type="predicted"/>
<organism evidence="7 8">
    <name type="scientific">Paramecium octaurelia</name>
    <dbReference type="NCBI Taxonomy" id="43137"/>
    <lineage>
        <taxon>Eukaryota</taxon>
        <taxon>Sar</taxon>
        <taxon>Alveolata</taxon>
        <taxon>Ciliophora</taxon>
        <taxon>Intramacronucleata</taxon>
        <taxon>Oligohymenophorea</taxon>
        <taxon>Peniculida</taxon>
        <taxon>Parameciidae</taxon>
        <taxon>Paramecium</taxon>
    </lineage>
</organism>
<dbReference type="Pfam" id="PF02207">
    <property type="entry name" value="zf-UBR"/>
    <property type="match status" value="1"/>
</dbReference>
<gene>
    <name evidence="7" type="ORF">POCTA_138.1.T0120053</name>
</gene>
<dbReference type="OrthoDB" id="298156at2759"/>
<feature type="coiled-coil region" evidence="5">
    <location>
        <begin position="345"/>
        <end position="372"/>
    </location>
</feature>
<keyword evidence="1" id="KW-0479">Metal-binding</keyword>
<sequence length="1445" mass="169355">MFLLSHLIMNLQNAEFKQINFYKIMMLVLDVEQLCSNQTQPIEPEQIFIKYISDRPDHLNFWKMAKKIQKNVCNQEISSGQLAFKCSTCFGDTSHLFCSQCFNIERHQNHNCYYTAVTGKCNCGCFAPAQNCEVHQTLEEENLNQFEVIPTDLADKIEQFIMKTSSVYDQAMKQIETQWYNYRMAIMQLYHLCEKFKINKIQQTIDKRINYRDYYNLLVKSQCLHYTIFNLIDWLIKDREVFQNLIANVFQKQLPNCPYSLYEGLIRHQTLQEVTSPELPVFIGIVIERLTSNSNFFEFMCKVNLKVFSSFFLLAKNAETKSADAILDYVDLLNEQQNNIDPQYANKNQKKIEEVNKNVETYLQELQQLNFTSFSYISCELIKWFMSYTNEIAMKTIVDNLDQVQVFEFLENVYCLLHVPLGELFSYPWDGIKFFGPKFRSIKFDQFNMISLKNALGPYYDKFKTENADLNVIRNFDYGKCLLTKLIDCLGKATVSKVPHKPFDYKFSMNEDVDLKNYIHFEGEFIKEIENAIISLFCDSESTPQLEMNFISVILAQIYHLIKKKRNCGVKLETLLAQSFSQFVDQEQDSSIKLAKARKMYLYFMKNASILDKLFIKILCLHLSLKEYSEPQQFLDFLQSILDDSIQVIKQNFQQILQRCIQKFFTVWIMVDDKVDQMYYGIKENNQRTKLESLDTAFGKLYMYLFGEEGMLDIYRAINNMLIPEIQTQCSITYFYLLRMITSDLDIYNSSIFYFSKQEQLPTILHQALQKILQNIMNLEGQTTFQTLQLRFEELGIIFPTKKSLLSNFLELDENTKLLKLKSQYPPLYDPVIFASNIELKQTAMQTLYQSGIESKTLLFGNGLFQDIKQYNQKNQYLIQKNILNRLSSKQNLIDNLQFLSKYQNSEAETVIFIQNLMLGASYFRIEELKGNKILILQLLHKLHQDSESESNKLAYACLIEQSTKFSFLQDDLSLIKIQAKPDQSQMQQNAVINTIQHTNLQSCDGCKLQLQFKFYTPLLLFKKSNYEHLSMPETLISQLNNQDHNLLQISVNGCSHSYHPNCIIQNQQLQFYNQLPGWYKQVCRLCNHPFNVQMPLNKIISQLEVQFFNKALVDSVNESGLWEYLVKSNQNQHPNIIIEIYMQIIIDMLQQLFIDIKRFRDLNKTIVLNQIIYLLEQTIMINQSSLFKIQPRAYKFNAGISILFDILNSINNNIIVSQNKKQLKKEILSVALNQKYVQYKQILLDVFGISAQEVQELQDQSKIQVEESDPFVEYHLKIYEVYKERLSSYLGKNFAEFHKKYFTKGCELCKYHNQQFDYSQDILGCVICQKVFCMKQCIKSKYGNLNQHAVQEHSGGSFFISLITGQITLIQHPISLHAAFDLFYYDNLGLEKINSVGFEKWSKFEIDQQVLKKIVEIMVHNQFGITISNKKVENSQGIATDGRL</sequence>
<feature type="domain" description="UBR-type" evidence="6">
    <location>
        <begin position="71"/>
        <end position="137"/>
    </location>
</feature>
<dbReference type="Proteomes" id="UP000683925">
    <property type="component" value="Unassembled WGS sequence"/>
</dbReference>
<evidence type="ECO:0000256" key="4">
    <source>
        <dbReference type="PROSITE-ProRule" id="PRU00508"/>
    </source>
</evidence>
<name>A0A8S1SJG5_PAROT</name>
<feature type="zinc finger region" description="UBR-type" evidence="4">
    <location>
        <begin position="71"/>
        <end position="137"/>
    </location>
</feature>
<dbReference type="EMBL" id="CAJJDP010000011">
    <property type="protein sequence ID" value="CAD8140725.1"/>
    <property type="molecule type" value="Genomic_DNA"/>
</dbReference>
<keyword evidence="2" id="KW-0863">Zinc-finger</keyword>
<dbReference type="OMA" id="KIEQFIM"/>
<evidence type="ECO:0000313" key="7">
    <source>
        <dbReference type="EMBL" id="CAD8140725.1"/>
    </source>
</evidence>
<accession>A0A8S1SJG5</accession>
<dbReference type="CDD" id="cd19670">
    <property type="entry name" value="UBR-box_UBR1_2_3"/>
    <property type="match status" value="1"/>
</dbReference>
<dbReference type="GO" id="GO:0008270">
    <property type="term" value="F:zinc ion binding"/>
    <property type="evidence" value="ECO:0007669"/>
    <property type="project" value="UniProtKB-KW"/>
</dbReference>
<evidence type="ECO:0000256" key="1">
    <source>
        <dbReference type="ARBA" id="ARBA00022723"/>
    </source>
</evidence>
<dbReference type="PANTHER" id="PTHR38924:SF2">
    <property type="entry name" value="CHROMOSOME UNDETERMINED SCAFFOLD_10, WHOLE GENOME SHOTGUN SEQUENCE"/>
    <property type="match status" value="1"/>
</dbReference>
<evidence type="ECO:0000256" key="5">
    <source>
        <dbReference type="SAM" id="Coils"/>
    </source>
</evidence>
<keyword evidence="5" id="KW-0175">Coiled coil</keyword>